<feature type="transmembrane region" description="Helical" evidence="12">
    <location>
        <begin position="32"/>
        <end position="57"/>
    </location>
</feature>
<evidence type="ECO:0000256" key="1">
    <source>
        <dbReference type="ARBA" id="ARBA00004007"/>
    </source>
</evidence>
<keyword evidence="10" id="KW-0997">Cell inner membrane</keyword>
<dbReference type="RefSeq" id="WP_320509035.1">
    <property type="nucleotide sequence ID" value="NZ_JAXCLW010000003.1"/>
</dbReference>
<keyword evidence="8 10" id="KW-0186">Copper</keyword>
<keyword evidence="6 10" id="KW-0735">Signal-anchor</keyword>
<dbReference type="PANTHER" id="PTHR21320">
    <property type="entry name" value="CYTOCHROME C OXIDASE ASSEMBLY PROTEIN COX11-RELATED"/>
    <property type="match status" value="1"/>
</dbReference>
<feature type="topological domain" description="Periplasmic" evidence="10">
    <location>
        <begin position="51"/>
        <end position="232"/>
    </location>
</feature>
<evidence type="ECO:0000256" key="11">
    <source>
        <dbReference type="SAM" id="MobiDB-lite"/>
    </source>
</evidence>
<evidence type="ECO:0000256" key="3">
    <source>
        <dbReference type="ARBA" id="ARBA00009620"/>
    </source>
</evidence>
<dbReference type="Gene3D" id="2.60.370.10">
    <property type="entry name" value="Ctag/Cox11"/>
    <property type="match status" value="1"/>
</dbReference>
<protein>
    <recommendedName>
        <fullName evidence="4 10">Cytochrome c oxidase assembly protein CtaG</fullName>
    </recommendedName>
</protein>
<evidence type="ECO:0000313" key="14">
    <source>
        <dbReference type="Proteomes" id="UP001279642"/>
    </source>
</evidence>
<sequence length="232" mass="24811">MSSPVQNSEMPPQNSKPARPALSQRERRNRNVMLILAGVVFGMIGLAYASVPLYSLFCKVTGYQGTPRQVAANTSDASTRVVTVTFNADVANGLGWRFRPKQKSMEVQVGKSYLAFFEAENMESKPVTGTATFNISPDPFGAYFDKTACFCFTLQTLQPGQKVDMPVSFYIDAGVLKDPTLTKINDITLSYTFFRAADQKAATTLGAAEEAAGKSGAATAGASGSGQKSSVN</sequence>
<evidence type="ECO:0000256" key="8">
    <source>
        <dbReference type="ARBA" id="ARBA00023008"/>
    </source>
</evidence>
<gene>
    <name evidence="10" type="primary">ctaG</name>
    <name evidence="13" type="ORF">SMD27_14065</name>
</gene>
<dbReference type="SUPFAM" id="SSF110111">
    <property type="entry name" value="Ctag/Cox11"/>
    <property type="match status" value="1"/>
</dbReference>
<dbReference type="NCBIfam" id="NF003465">
    <property type="entry name" value="PRK05089.1"/>
    <property type="match status" value="1"/>
</dbReference>
<evidence type="ECO:0000256" key="6">
    <source>
        <dbReference type="ARBA" id="ARBA00022968"/>
    </source>
</evidence>
<comment type="function">
    <text evidence="1 10">Exerts its effect at some terminal stage of cytochrome c oxidase synthesis, probably by being involved in the insertion of the copper B into subunit I.</text>
</comment>
<evidence type="ECO:0000313" key="13">
    <source>
        <dbReference type="EMBL" id="MDY0883973.1"/>
    </source>
</evidence>
<evidence type="ECO:0000256" key="4">
    <source>
        <dbReference type="ARBA" id="ARBA00015384"/>
    </source>
</evidence>
<keyword evidence="10" id="KW-1003">Cell membrane</keyword>
<evidence type="ECO:0000256" key="10">
    <source>
        <dbReference type="HAMAP-Rule" id="MF_00155"/>
    </source>
</evidence>
<keyword evidence="14" id="KW-1185">Reference proteome</keyword>
<proteinExistence type="inferred from homology"/>
<dbReference type="InterPro" id="IPR023471">
    <property type="entry name" value="CtaG/Cox11_dom_sf"/>
</dbReference>
<dbReference type="InterPro" id="IPR007533">
    <property type="entry name" value="Cyt_c_oxidase_assmbl_CtaG"/>
</dbReference>
<dbReference type="Pfam" id="PF04442">
    <property type="entry name" value="CtaG_Cox11"/>
    <property type="match status" value="1"/>
</dbReference>
<keyword evidence="7 10" id="KW-1133">Transmembrane helix</keyword>
<evidence type="ECO:0000256" key="2">
    <source>
        <dbReference type="ARBA" id="ARBA00004382"/>
    </source>
</evidence>
<organism evidence="13 14">
    <name type="scientific">Dongia soli</name>
    <dbReference type="NCBI Taxonomy" id="600628"/>
    <lineage>
        <taxon>Bacteria</taxon>
        <taxon>Pseudomonadati</taxon>
        <taxon>Pseudomonadota</taxon>
        <taxon>Alphaproteobacteria</taxon>
        <taxon>Rhodospirillales</taxon>
        <taxon>Dongiaceae</taxon>
        <taxon>Dongia</taxon>
    </lineage>
</organism>
<evidence type="ECO:0000256" key="5">
    <source>
        <dbReference type="ARBA" id="ARBA00022692"/>
    </source>
</evidence>
<name>A0ABU5ECM9_9PROT</name>
<evidence type="ECO:0000256" key="12">
    <source>
        <dbReference type="SAM" id="Phobius"/>
    </source>
</evidence>
<dbReference type="PANTHER" id="PTHR21320:SF3">
    <property type="entry name" value="CYTOCHROME C OXIDASE ASSEMBLY PROTEIN COX11, MITOCHONDRIAL-RELATED"/>
    <property type="match status" value="1"/>
</dbReference>
<comment type="subcellular location">
    <subcellularLocation>
        <location evidence="2 10">Cell inner membrane</location>
        <topology evidence="2 10">Single-pass type II membrane protein</topology>
        <orientation evidence="2 10">Periplasmic side</orientation>
    </subcellularLocation>
</comment>
<feature type="topological domain" description="Cytoplasmic" evidence="10">
    <location>
        <begin position="1"/>
        <end position="27"/>
    </location>
</feature>
<reference evidence="13 14" key="1">
    <citation type="journal article" date="2016" name="Antonie Van Leeuwenhoek">
        <title>Dongia soli sp. nov., isolated from soil from Dokdo, Korea.</title>
        <authorList>
            <person name="Kim D.U."/>
            <person name="Lee H."/>
            <person name="Kim H."/>
            <person name="Kim S.G."/>
            <person name="Ka J.O."/>
        </authorList>
    </citation>
    <scope>NUCLEOTIDE SEQUENCE [LARGE SCALE GENOMIC DNA]</scope>
    <source>
        <strain evidence="13 14">D78</strain>
    </source>
</reference>
<feature type="region of interest" description="Disordered" evidence="11">
    <location>
        <begin position="1"/>
        <end position="24"/>
    </location>
</feature>
<keyword evidence="5 10" id="KW-0812">Transmembrane</keyword>
<dbReference type="HAMAP" id="MF_00155">
    <property type="entry name" value="CtaG"/>
    <property type="match status" value="1"/>
</dbReference>
<keyword evidence="9 10" id="KW-0472">Membrane</keyword>
<accession>A0ABU5ECM9</accession>
<evidence type="ECO:0000256" key="7">
    <source>
        <dbReference type="ARBA" id="ARBA00022989"/>
    </source>
</evidence>
<feature type="compositionally biased region" description="Polar residues" evidence="11">
    <location>
        <begin position="1"/>
        <end position="16"/>
    </location>
</feature>
<dbReference type="EMBL" id="JAXCLW010000003">
    <property type="protein sequence ID" value="MDY0883973.1"/>
    <property type="molecule type" value="Genomic_DNA"/>
</dbReference>
<evidence type="ECO:0000256" key="9">
    <source>
        <dbReference type="ARBA" id="ARBA00023136"/>
    </source>
</evidence>
<comment type="similarity">
    <text evidence="3 10">Belongs to the COX11/CtaG family.</text>
</comment>
<comment type="caution">
    <text evidence="13">The sequence shown here is derived from an EMBL/GenBank/DDBJ whole genome shotgun (WGS) entry which is preliminary data.</text>
</comment>
<dbReference type="Proteomes" id="UP001279642">
    <property type="component" value="Unassembled WGS sequence"/>
</dbReference>